<dbReference type="InterPro" id="IPR000073">
    <property type="entry name" value="AB_hydrolase_1"/>
</dbReference>
<accession>A0A6A5W9H0</accession>
<feature type="domain" description="AB hydrolase-1" evidence="2">
    <location>
        <begin position="30"/>
        <end position="272"/>
    </location>
</feature>
<dbReference type="InterPro" id="IPR029058">
    <property type="entry name" value="AB_hydrolase_fold"/>
</dbReference>
<dbReference type="AlphaFoldDB" id="A0A6A5W9H0"/>
<proteinExistence type="predicted"/>
<evidence type="ECO:0000259" key="2">
    <source>
        <dbReference type="Pfam" id="PF00561"/>
    </source>
</evidence>
<dbReference type="SUPFAM" id="SSF53474">
    <property type="entry name" value="alpha/beta-Hydrolases"/>
    <property type="match status" value="1"/>
</dbReference>
<dbReference type="InterPro" id="IPR051340">
    <property type="entry name" value="Haloalkane_dehalogenase"/>
</dbReference>
<evidence type="ECO:0000256" key="1">
    <source>
        <dbReference type="ARBA" id="ARBA00022801"/>
    </source>
</evidence>
<dbReference type="OrthoDB" id="284184at2759"/>
<protein>
    <submittedName>
        <fullName evidence="3">Alpha/beta-hydrolase</fullName>
    </submittedName>
</protein>
<gene>
    <name evidence="3" type="ORF">P154DRAFT_565352</name>
</gene>
<organism evidence="3 4">
    <name type="scientific">Amniculicola lignicola CBS 123094</name>
    <dbReference type="NCBI Taxonomy" id="1392246"/>
    <lineage>
        <taxon>Eukaryota</taxon>
        <taxon>Fungi</taxon>
        <taxon>Dikarya</taxon>
        <taxon>Ascomycota</taxon>
        <taxon>Pezizomycotina</taxon>
        <taxon>Dothideomycetes</taxon>
        <taxon>Pleosporomycetidae</taxon>
        <taxon>Pleosporales</taxon>
        <taxon>Amniculicolaceae</taxon>
        <taxon>Amniculicola</taxon>
    </lineage>
</organism>
<dbReference type="Gene3D" id="3.40.50.1820">
    <property type="entry name" value="alpha/beta hydrolase"/>
    <property type="match status" value="1"/>
</dbReference>
<reference evidence="3" key="1">
    <citation type="journal article" date="2020" name="Stud. Mycol.">
        <title>101 Dothideomycetes genomes: a test case for predicting lifestyles and emergence of pathogens.</title>
        <authorList>
            <person name="Haridas S."/>
            <person name="Albert R."/>
            <person name="Binder M."/>
            <person name="Bloem J."/>
            <person name="Labutti K."/>
            <person name="Salamov A."/>
            <person name="Andreopoulos B."/>
            <person name="Baker S."/>
            <person name="Barry K."/>
            <person name="Bills G."/>
            <person name="Bluhm B."/>
            <person name="Cannon C."/>
            <person name="Castanera R."/>
            <person name="Culley D."/>
            <person name="Daum C."/>
            <person name="Ezra D."/>
            <person name="Gonzalez J."/>
            <person name="Henrissat B."/>
            <person name="Kuo A."/>
            <person name="Liang C."/>
            <person name="Lipzen A."/>
            <person name="Lutzoni F."/>
            <person name="Magnuson J."/>
            <person name="Mondo S."/>
            <person name="Nolan M."/>
            <person name="Ohm R."/>
            <person name="Pangilinan J."/>
            <person name="Park H.-J."/>
            <person name="Ramirez L."/>
            <person name="Alfaro M."/>
            <person name="Sun H."/>
            <person name="Tritt A."/>
            <person name="Yoshinaga Y."/>
            <person name="Zwiers L.-H."/>
            <person name="Turgeon B."/>
            <person name="Goodwin S."/>
            <person name="Spatafora J."/>
            <person name="Crous P."/>
            <person name="Grigoriev I."/>
        </authorList>
    </citation>
    <scope>NUCLEOTIDE SEQUENCE</scope>
    <source>
        <strain evidence="3">CBS 123094</strain>
    </source>
</reference>
<dbReference type="PRINTS" id="PR00412">
    <property type="entry name" value="EPOXHYDRLASE"/>
</dbReference>
<keyword evidence="4" id="KW-1185">Reference proteome</keyword>
<evidence type="ECO:0000313" key="4">
    <source>
        <dbReference type="Proteomes" id="UP000799779"/>
    </source>
</evidence>
<name>A0A6A5W9H0_9PLEO</name>
<sequence>MAFTVAATQTLALPSGEKVFWREAGSVDSPTILLLHGFPSSSHQFRNLIPLLAPKYRVIAPDFPGYGFTEIGPDYKCTFDNLAATVDSFLQALPNPPAKYSIYVFDYGAPVGIRLALKYPEKIQAIITQNGNAFDEGLGKFWDPIRTLWGEDNKANRDALRFLFEMGATNWQYTNGEAAPGLVPPESYTLDQALMDRPGNKELQLDLFSDYKSNLKLYPAFQKWMKESAVPILVAWGKNDEIFIYAGAEPFKTLPNAEIHPIDGGHFVLESHLKEMSDLILAFLAKNGI</sequence>
<dbReference type="InterPro" id="IPR000639">
    <property type="entry name" value="Epox_hydrolase-like"/>
</dbReference>
<dbReference type="PANTHER" id="PTHR42977">
    <property type="entry name" value="HYDROLASE-RELATED"/>
    <property type="match status" value="1"/>
</dbReference>
<dbReference type="EMBL" id="ML977613">
    <property type="protein sequence ID" value="KAF1997429.1"/>
    <property type="molecule type" value="Genomic_DNA"/>
</dbReference>
<dbReference type="Proteomes" id="UP000799779">
    <property type="component" value="Unassembled WGS sequence"/>
</dbReference>
<evidence type="ECO:0000313" key="3">
    <source>
        <dbReference type="EMBL" id="KAF1997429.1"/>
    </source>
</evidence>
<dbReference type="Pfam" id="PF00561">
    <property type="entry name" value="Abhydrolase_1"/>
    <property type="match status" value="1"/>
</dbReference>
<keyword evidence="1 3" id="KW-0378">Hydrolase</keyword>
<dbReference type="PANTHER" id="PTHR42977:SF3">
    <property type="entry name" value="AB HYDROLASE-1 DOMAIN-CONTAINING PROTEIN"/>
    <property type="match status" value="1"/>
</dbReference>
<dbReference type="GO" id="GO:0004301">
    <property type="term" value="F:epoxide hydrolase activity"/>
    <property type="evidence" value="ECO:0007669"/>
    <property type="project" value="TreeGrafter"/>
</dbReference>
<dbReference type="PRINTS" id="PR00111">
    <property type="entry name" value="ABHYDROLASE"/>
</dbReference>